<evidence type="ECO:0000256" key="1">
    <source>
        <dbReference type="ARBA" id="ARBA00004123"/>
    </source>
</evidence>
<evidence type="ECO:0000313" key="8">
    <source>
        <dbReference type="EMBL" id="ODO07632.1"/>
    </source>
</evidence>
<comment type="caution">
    <text evidence="8">The sequence shown here is derived from an EMBL/GenBank/DDBJ whole genome shotgun (WGS) entry which is preliminary data.</text>
</comment>
<keyword evidence="4" id="KW-0677">Repeat</keyword>
<keyword evidence="3 6" id="KW-0853">WD repeat</keyword>
<evidence type="ECO:0000256" key="2">
    <source>
        <dbReference type="ARBA" id="ARBA00005616"/>
    </source>
</evidence>
<evidence type="ECO:0000256" key="7">
    <source>
        <dbReference type="SAM" id="MobiDB-lite"/>
    </source>
</evidence>
<dbReference type="FunFam" id="2.130.10.10:FF:001194">
    <property type="entry name" value="Unplaced genomic scaffold supercont1.1, whole genome shotgun sequence"/>
    <property type="match status" value="1"/>
</dbReference>
<gene>
    <name evidence="8" type="ORF">L198_01213</name>
</gene>
<organism evidence="8 9">
    <name type="scientific">Cryptococcus wingfieldii CBS 7118</name>
    <dbReference type="NCBI Taxonomy" id="1295528"/>
    <lineage>
        <taxon>Eukaryota</taxon>
        <taxon>Fungi</taxon>
        <taxon>Dikarya</taxon>
        <taxon>Basidiomycota</taxon>
        <taxon>Agaricomycotina</taxon>
        <taxon>Tremellomycetes</taxon>
        <taxon>Tremellales</taxon>
        <taxon>Cryptococcaceae</taxon>
        <taxon>Cryptococcus</taxon>
    </lineage>
</organism>
<reference evidence="8 9" key="1">
    <citation type="submission" date="2016-06" db="EMBL/GenBank/DDBJ databases">
        <title>Evolution of pathogenesis and genome organization in the Tremellales.</title>
        <authorList>
            <person name="Cuomo C."/>
            <person name="Litvintseva A."/>
            <person name="Heitman J."/>
            <person name="Chen Y."/>
            <person name="Sun S."/>
            <person name="Springer D."/>
            <person name="Dromer F."/>
            <person name="Young S."/>
            <person name="Zeng Q."/>
            <person name="Chapman S."/>
            <person name="Gujja S."/>
            <person name="Saif S."/>
            <person name="Birren B."/>
        </authorList>
    </citation>
    <scope>NUCLEOTIDE SEQUENCE [LARGE SCALE GENOMIC DNA]</scope>
    <source>
        <strain evidence="8 9">CBS 7118</strain>
    </source>
</reference>
<protein>
    <submittedName>
        <fullName evidence="8">Compass component swd2</fullName>
    </submittedName>
</protein>
<dbReference type="Gene3D" id="2.130.10.10">
    <property type="entry name" value="YVTN repeat-like/Quinoprotein amine dehydrogenase"/>
    <property type="match status" value="1"/>
</dbReference>
<dbReference type="InterPro" id="IPR036322">
    <property type="entry name" value="WD40_repeat_dom_sf"/>
</dbReference>
<dbReference type="GO" id="GO:0003682">
    <property type="term" value="F:chromatin binding"/>
    <property type="evidence" value="ECO:0007669"/>
    <property type="project" value="TreeGrafter"/>
</dbReference>
<evidence type="ECO:0000256" key="4">
    <source>
        <dbReference type="ARBA" id="ARBA00022737"/>
    </source>
</evidence>
<accession>A0A1E3K5Y9</accession>
<evidence type="ECO:0000256" key="5">
    <source>
        <dbReference type="ARBA" id="ARBA00023242"/>
    </source>
</evidence>
<dbReference type="PROSITE" id="PS50082">
    <property type="entry name" value="WD_REPEATS_2"/>
    <property type="match status" value="1"/>
</dbReference>
<dbReference type="SMART" id="SM00320">
    <property type="entry name" value="WD40"/>
    <property type="match status" value="4"/>
</dbReference>
<name>A0A1E3K5Y9_9TREE</name>
<dbReference type="AlphaFoldDB" id="A0A1E3K5Y9"/>
<dbReference type="Pfam" id="PF00400">
    <property type="entry name" value="WD40"/>
    <property type="match status" value="2"/>
</dbReference>
<evidence type="ECO:0000256" key="6">
    <source>
        <dbReference type="PROSITE-ProRule" id="PRU00221"/>
    </source>
</evidence>
<feature type="repeat" description="WD" evidence="6">
    <location>
        <begin position="142"/>
        <end position="176"/>
    </location>
</feature>
<dbReference type="PANTHER" id="PTHR19861">
    <property type="entry name" value="WD40 REPEAT PROTEIN SWD2"/>
    <property type="match status" value="1"/>
</dbReference>
<feature type="region of interest" description="Disordered" evidence="7">
    <location>
        <begin position="1"/>
        <end position="60"/>
    </location>
</feature>
<keyword evidence="9" id="KW-1185">Reference proteome</keyword>
<dbReference type="PANTHER" id="PTHR19861:SF0">
    <property type="entry name" value="WD REPEAT-CONTAINING PROTEIN 82"/>
    <property type="match status" value="1"/>
</dbReference>
<comment type="similarity">
    <text evidence="2">Belongs to the WD repeat SWD2 family.</text>
</comment>
<dbReference type="InterPro" id="IPR015943">
    <property type="entry name" value="WD40/YVTN_repeat-like_dom_sf"/>
</dbReference>
<dbReference type="PROSITE" id="PS50294">
    <property type="entry name" value="WD_REPEATS_REGION"/>
    <property type="match status" value="1"/>
</dbReference>
<dbReference type="GO" id="GO:0016070">
    <property type="term" value="P:RNA metabolic process"/>
    <property type="evidence" value="ECO:0007669"/>
    <property type="project" value="UniProtKB-ARBA"/>
</dbReference>
<dbReference type="SUPFAM" id="SSF50978">
    <property type="entry name" value="WD40 repeat-like"/>
    <property type="match status" value="1"/>
</dbReference>
<evidence type="ECO:0000313" key="9">
    <source>
        <dbReference type="Proteomes" id="UP000094819"/>
    </source>
</evidence>
<dbReference type="GO" id="GO:0048188">
    <property type="term" value="C:Set1C/COMPASS complex"/>
    <property type="evidence" value="ECO:0007669"/>
    <property type="project" value="TreeGrafter"/>
</dbReference>
<sequence length="422" mass="45948">MSNPTSALPPRKGAPPTGTPQPKSTKPLTKDLLESFHPSKRFSGIDNTNPPSDLSGGPTEHHITSLAFDASGMKLICGGDDDQVFLYDALKGKMTKKLYSKKYGVDHVRFTHKSENIIHASTRRDDAIRYQSLHDNRYISYFRGHTSTVRSISMSPTDDTFVSAGDDGTVRLWDLRAAACKGLVNDIGGSSIAAMDNTGMVFAVACTSAQTIMMYATKTMDALPFLHLPLIDIALESISTPPPVPIFTSLSFSNNGHYLLVGTSSDVHYVLDAMELIPLRRLVGHKGLERDEKGNKTVEPRRGISGAEVGWTGNSEFVVSGSATGEVLVWDLRPVDGAEKLNRNDYMGGSWDAPGQEAPDWTRIRIPDVVPTVVLNNKSDTPGPSRAVAFNPRYNQMAVGGRDLSLWIPPKMDEARLAAEGY</sequence>
<proteinExistence type="inferred from homology"/>
<evidence type="ECO:0000256" key="3">
    <source>
        <dbReference type="ARBA" id="ARBA00022574"/>
    </source>
</evidence>
<dbReference type="GeneID" id="30190426"/>
<keyword evidence="5" id="KW-0539">Nucleus</keyword>
<dbReference type="InterPro" id="IPR037867">
    <property type="entry name" value="Swd2/WDR82"/>
</dbReference>
<dbReference type="EMBL" id="AWGH01000002">
    <property type="protein sequence ID" value="ODO07632.1"/>
    <property type="molecule type" value="Genomic_DNA"/>
</dbReference>
<dbReference type="Proteomes" id="UP000094819">
    <property type="component" value="Unassembled WGS sequence"/>
</dbReference>
<dbReference type="RefSeq" id="XP_019035109.1">
    <property type="nucleotide sequence ID" value="XM_019173383.1"/>
</dbReference>
<dbReference type="InterPro" id="IPR001680">
    <property type="entry name" value="WD40_rpt"/>
</dbReference>
<comment type="subcellular location">
    <subcellularLocation>
        <location evidence="1">Nucleus</location>
    </subcellularLocation>
</comment>
<dbReference type="OrthoDB" id="27537at2759"/>